<dbReference type="GO" id="GO:0008270">
    <property type="term" value="F:zinc ion binding"/>
    <property type="evidence" value="ECO:0007669"/>
    <property type="project" value="UniProtKB-KW"/>
</dbReference>
<keyword evidence="4" id="KW-0548">Nucleotidyltransferase</keyword>
<feature type="domain" description="CCHC-type" evidence="3">
    <location>
        <begin position="628"/>
        <end position="643"/>
    </location>
</feature>
<feature type="region of interest" description="Disordered" evidence="2">
    <location>
        <begin position="1"/>
        <end position="122"/>
    </location>
</feature>
<sequence>MQALKESKKTSRRQPGTRGSDEETGSKPGVLDESMVVFATSSEGTGAKPMVADEDKDITEEKVILKRGDEQDSEFFKDDNDDEKDDKDGGDDDEGDDHVSDTQHDDDDGDEDNKAKSDEDETYKYKICVRNEEDVEMKDAEVKNLIKVKKRVAKMEKDMFELKIIDYSSEALTVLQSYVLTVVDSYLDTKKPTPTAKQESKKIPSEILMIKRKQAKSQKNPQLTIKSTDKAALEEYDLKSALYRSMHVNKSFSKNPANHRLYQALMEALIKDENAMDKGVADTVKDHKKKHDDDEDGDDKDPPTGPNQGKKTKRRRTNESESSKKPSSTKETPKGKAPTKGSKTSMSATKNEPVKEPVTEVIMDDAGDNVVWYVIGVANLKALVHAGDQTSGDASQGSEVNGGVDGVPDFSIIIAQQLQNLLPTIVAQVGNQGRGQGVGMNQNGDAVNDHIQGDAGNSTKGNDRRGCTYKEFLACNPKEYDGKGGAIVYTRWIKKMESVHDMSGFHELATLVPYLVTLESKRIGRNRIIKNNPKKRGKRGEPSKDWNGREDNKRTRTGNAFAMTTTPVRGGYMGTTPKCTACGYYHLPKTPCRSCFNYNRLGHFTKECRVVPRNVNPISTRKPVGRTCFECGSSDHIKSACPRINLAQRLGETNKTKLWQLTGVRAMETKRTRLGVVRIPLLDGKVLRVLGEKPKEKMRQLMSAKSKEKKKEEIVVVRNFPEVWYVIGVATLRASVRTGDLTSGDARSSIELEYNFSECFNALTNKLDWNNPEGDRYPFDLFKPLPLQGPPRHRTIVVDYFFNNDLEYLKTSDPEVTYTTSIMKTKVARYAIKGIEDMVPTLWSTISMQEIVVKRSDQHLYKFKEGDFVDLHLNDNEDMLLLAVQHKLFHLDGSDIVDFIVALSMLTRSLILKRCVQDLQLGVESYYKKLNITKPHKTFHEIEFKEPYTSSYDPP</sequence>
<accession>A0A6L2N360</accession>
<evidence type="ECO:0000313" key="4">
    <source>
        <dbReference type="EMBL" id="GEU80620.1"/>
    </source>
</evidence>
<dbReference type="SMART" id="SM00343">
    <property type="entry name" value="ZnF_C2HC"/>
    <property type="match status" value="2"/>
</dbReference>
<proteinExistence type="predicted"/>
<organism evidence="4">
    <name type="scientific">Tanacetum cinerariifolium</name>
    <name type="common">Dalmatian daisy</name>
    <name type="synonym">Chrysanthemum cinerariifolium</name>
    <dbReference type="NCBI Taxonomy" id="118510"/>
    <lineage>
        <taxon>Eukaryota</taxon>
        <taxon>Viridiplantae</taxon>
        <taxon>Streptophyta</taxon>
        <taxon>Embryophyta</taxon>
        <taxon>Tracheophyta</taxon>
        <taxon>Spermatophyta</taxon>
        <taxon>Magnoliopsida</taxon>
        <taxon>eudicotyledons</taxon>
        <taxon>Gunneridae</taxon>
        <taxon>Pentapetalae</taxon>
        <taxon>asterids</taxon>
        <taxon>campanulids</taxon>
        <taxon>Asterales</taxon>
        <taxon>Asteraceae</taxon>
        <taxon>Asteroideae</taxon>
        <taxon>Anthemideae</taxon>
        <taxon>Anthemidinae</taxon>
        <taxon>Tanacetum</taxon>
    </lineage>
</organism>
<dbReference type="InterPro" id="IPR001878">
    <property type="entry name" value="Znf_CCHC"/>
</dbReference>
<feature type="compositionally biased region" description="Basic and acidic residues" evidence="2">
    <location>
        <begin position="539"/>
        <end position="554"/>
    </location>
</feature>
<dbReference type="InterPro" id="IPR036875">
    <property type="entry name" value="Znf_CCHC_sf"/>
</dbReference>
<feature type="compositionally biased region" description="Polar residues" evidence="2">
    <location>
        <begin position="341"/>
        <end position="350"/>
    </location>
</feature>
<evidence type="ECO:0000259" key="3">
    <source>
        <dbReference type="PROSITE" id="PS50158"/>
    </source>
</evidence>
<dbReference type="GO" id="GO:0003676">
    <property type="term" value="F:nucleic acid binding"/>
    <property type="evidence" value="ECO:0007669"/>
    <property type="project" value="InterPro"/>
</dbReference>
<feature type="compositionally biased region" description="Basic and acidic residues" evidence="2">
    <location>
        <begin position="59"/>
        <end position="78"/>
    </location>
</feature>
<dbReference type="AlphaFoldDB" id="A0A6L2N360"/>
<comment type="caution">
    <text evidence="4">The sequence shown here is derived from an EMBL/GenBank/DDBJ whole genome shotgun (WGS) entry which is preliminary data.</text>
</comment>
<evidence type="ECO:0000256" key="1">
    <source>
        <dbReference type="PROSITE-ProRule" id="PRU00047"/>
    </source>
</evidence>
<feature type="compositionally biased region" description="Basic residues" evidence="2">
    <location>
        <begin position="527"/>
        <end position="538"/>
    </location>
</feature>
<keyword evidence="4" id="KW-0695">RNA-directed DNA polymerase</keyword>
<gene>
    <name evidence="4" type="ORF">Tci_052598</name>
</gene>
<keyword evidence="1" id="KW-0862">Zinc</keyword>
<feature type="region of interest" description="Disordered" evidence="2">
    <location>
        <begin position="282"/>
        <end position="353"/>
    </location>
</feature>
<keyword evidence="1" id="KW-0863">Zinc-finger</keyword>
<dbReference type="PROSITE" id="PS50158">
    <property type="entry name" value="ZF_CCHC"/>
    <property type="match status" value="1"/>
</dbReference>
<reference evidence="4" key="1">
    <citation type="journal article" date="2019" name="Sci. Rep.">
        <title>Draft genome of Tanacetum cinerariifolium, the natural source of mosquito coil.</title>
        <authorList>
            <person name="Yamashiro T."/>
            <person name="Shiraishi A."/>
            <person name="Satake H."/>
            <person name="Nakayama K."/>
        </authorList>
    </citation>
    <scope>NUCLEOTIDE SEQUENCE</scope>
</reference>
<dbReference type="Gene3D" id="4.10.60.10">
    <property type="entry name" value="Zinc finger, CCHC-type"/>
    <property type="match status" value="1"/>
</dbReference>
<protein>
    <submittedName>
        <fullName evidence="4">Reverse transcriptase domain-containing protein</fullName>
    </submittedName>
</protein>
<feature type="compositionally biased region" description="Acidic residues" evidence="2">
    <location>
        <begin position="79"/>
        <end position="96"/>
    </location>
</feature>
<dbReference type="EMBL" id="BKCJ010008112">
    <property type="protein sequence ID" value="GEU80620.1"/>
    <property type="molecule type" value="Genomic_DNA"/>
</dbReference>
<dbReference type="GO" id="GO:0003964">
    <property type="term" value="F:RNA-directed DNA polymerase activity"/>
    <property type="evidence" value="ECO:0007669"/>
    <property type="project" value="UniProtKB-KW"/>
</dbReference>
<evidence type="ECO:0000256" key="2">
    <source>
        <dbReference type="SAM" id="MobiDB-lite"/>
    </source>
</evidence>
<keyword evidence="4" id="KW-0808">Transferase</keyword>
<feature type="region of interest" description="Disordered" evidence="2">
    <location>
        <begin position="527"/>
        <end position="556"/>
    </location>
</feature>
<name>A0A6L2N360_TANCI</name>
<keyword evidence="1" id="KW-0479">Metal-binding</keyword>
<dbReference type="SUPFAM" id="SSF57756">
    <property type="entry name" value="Retrovirus zinc finger-like domains"/>
    <property type="match status" value="1"/>
</dbReference>